<sequence length="397" mass="45120">MQQRNRAKPKVCIVTPEYPPEQWGGLARTVQRVSYHARDMGLNTHVAVFSIDPENLVLLDENHRSESLDGVTVHHITVGKQQMNESSREIWDCPHTYTVRMMYQSLEILHAREQFDLFHSFFLYPAGYVAGLVSRRFRKPSIVTIVGNDIKKYTFSPEKAAICRIGLENADRIVGLSRDLVEMADALVRIEEKSRIIYNSVRVPDYYRNERVTKQGMTRIGCAGIFKYAKGLPYLLKAAALLKHEYGFVLELRGHLRESETQVFDRMLEHTGMSGHVHLLEPVTHERISEWMDSLDLFVLPSVSEGCPNILMEAMASGVPSIATNTGAIGGLIENGTSGLIVPWGDSKALAGAMSHMMQNPELARNMGLAGRERMRKFSSDREFYAWRELYRELLEF</sequence>
<evidence type="ECO:0000313" key="4">
    <source>
        <dbReference type="Proteomes" id="UP000006055"/>
    </source>
</evidence>
<dbReference type="eggNOG" id="COG0438">
    <property type="taxonomic scope" value="Bacteria"/>
</dbReference>
<dbReference type="HOGENOM" id="CLU_009583_2_5_7"/>
<dbReference type="STRING" id="706587.Desti_4724"/>
<keyword evidence="4" id="KW-1185">Reference proteome</keyword>
<dbReference type="InterPro" id="IPR028098">
    <property type="entry name" value="Glyco_trans_4-like_N"/>
</dbReference>
<dbReference type="Pfam" id="PF00534">
    <property type="entry name" value="Glycos_transf_1"/>
    <property type="match status" value="1"/>
</dbReference>
<dbReference type="InterPro" id="IPR050194">
    <property type="entry name" value="Glycosyltransferase_grp1"/>
</dbReference>
<evidence type="ECO:0000313" key="3">
    <source>
        <dbReference type="EMBL" id="AFM27344.1"/>
    </source>
</evidence>
<dbReference type="RefSeq" id="WP_014812452.1">
    <property type="nucleotide sequence ID" value="NC_018025.1"/>
</dbReference>
<organism evidence="3 4">
    <name type="scientific">Desulfomonile tiedjei (strain ATCC 49306 / DSM 6799 / DCB-1)</name>
    <dbReference type="NCBI Taxonomy" id="706587"/>
    <lineage>
        <taxon>Bacteria</taxon>
        <taxon>Pseudomonadati</taxon>
        <taxon>Thermodesulfobacteriota</taxon>
        <taxon>Desulfomonilia</taxon>
        <taxon>Desulfomonilales</taxon>
        <taxon>Desulfomonilaceae</taxon>
        <taxon>Desulfomonile</taxon>
    </lineage>
</organism>
<dbReference type="Gene3D" id="3.40.50.2000">
    <property type="entry name" value="Glycogen Phosphorylase B"/>
    <property type="match status" value="2"/>
</dbReference>
<protein>
    <submittedName>
        <fullName evidence="3">Glycosyltransferase</fullName>
    </submittedName>
</protein>
<dbReference type="PANTHER" id="PTHR45947:SF3">
    <property type="entry name" value="SULFOQUINOVOSYL TRANSFERASE SQD2"/>
    <property type="match status" value="1"/>
</dbReference>
<reference evidence="4" key="1">
    <citation type="submission" date="2012-06" db="EMBL/GenBank/DDBJ databases">
        <title>Complete sequence of chromosome of Desulfomonile tiedjei DSM 6799.</title>
        <authorList>
            <person name="Lucas S."/>
            <person name="Copeland A."/>
            <person name="Lapidus A."/>
            <person name="Glavina del Rio T."/>
            <person name="Dalin E."/>
            <person name="Tice H."/>
            <person name="Bruce D."/>
            <person name="Goodwin L."/>
            <person name="Pitluck S."/>
            <person name="Peters L."/>
            <person name="Ovchinnikova G."/>
            <person name="Zeytun A."/>
            <person name="Lu M."/>
            <person name="Kyrpides N."/>
            <person name="Mavromatis K."/>
            <person name="Ivanova N."/>
            <person name="Brettin T."/>
            <person name="Detter J.C."/>
            <person name="Han C."/>
            <person name="Larimer F."/>
            <person name="Land M."/>
            <person name="Hauser L."/>
            <person name="Markowitz V."/>
            <person name="Cheng J.-F."/>
            <person name="Hugenholtz P."/>
            <person name="Woyke T."/>
            <person name="Wu D."/>
            <person name="Spring S."/>
            <person name="Schroeder M."/>
            <person name="Brambilla E."/>
            <person name="Klenk H.-P."/>
            <person name="Eisen J.A."/>
        </authorList>
    </citation>
    <scope>NUCLEOTIDE SEQUENCE [LARGE SCALE GENOMIC DNA]</scope>
    <source>
        <strain evidence="4">ATCC 49306 / DSM 6799 / DCB-1</strain>
    </source>
</reference>
<dbReference type="Pfam" id="PF13579">
    <property type="entry name" value="Glyco_trans_4_4"/>
    <property type="match status" value="1"/>
</dbReference>
<proteinExistence type="predicted"/>
<dbReference type="InterPro" id="IPR001296">
    <property type="entry name" value="Glyco_trans_1"/>
</dbReference>
<dbReference type="SUPFAM" id="SSF53756">
    <property type="entry name" value="UDP-Glycosyltransferase/glycogen phosphorylase"/>
    <property type="match status" value="1"/>
</dbReference>
<evidence type="ECO:0000259" key="1">
    <source>
        <dbReference type="Pfam" id="PF00534"/>
    </source>
</evidence>
<feature type="domain" description="Glycosyl transferase family 1" evidence="1">
    <location>
        <begin position="218"/>
        <end position="374"/>
    </location>
</feature>
<feature type="domain" description="Glycosyltransferase subfamily 4-like N-terminal" evidence="2">
    <location>
        <begin position="24"/>
        <end position="197"/>
    </location>
</feature>
<evidence type="ECO:0000259" key="2">
    <source>
        <dbReference type="Pfam" id="PF13579"/>
    </source>
</evidence>
<name>I4CCQ3_DESTA</name>
<dbReference type="Proteomes" id="UP000006055">
    <property type="component" value="Chromosome"/>
</dbReference>
<dbReference type="EMBL" id="CP003360">
    <property type="protein sequence ID" value="AFM27344.1"/>
    <property type="molecule type" value="Genomic_DNA"/>
</dbReference>
<dbReference type="GO" id="GO:0016757">
    <property type="term" value="F:glycosyltransferase activity"/>
    <property type="evidence" value="ECO:0007669"/>
    <property type="project" value="UniProtKB-ARBA"/>
</dbReference>
<keyword evidence="3" id="KW-0808">Transferase</keyword>
<dbReference type="OrthoDB" id="9803091at2"/>
<dbReference type="KEGG" id="dti:Desti_4724"/>
<gene>
    <name evidence="3" type="ordered locus">Desti_4724</name>
</gene>
<accession>I4CCQ3</accession>
<dbReference type="PANTHER" id="PTHR45947">
    <property type="entry name" value="SULFOQUINOVOSYL TRANSFERASE SQD2"/>
    <property type="match status" value="1"/>
</dbReference>
<dbReference type="AlphaFoldDB" id="I4CCQ3"/>